<dbReference type="InterPro" id="IPR007527">
    <property type="entry name" value="Znf_SWIM"/>
</dbReference>
<accession>A0A1W1UR28</accession>
<keyword evidence="1" id="KW-0863">Zinc-finger</keyword>
<keyword evidence="1" id="KW-0862">Zinc</keyword>
<sequence length="77" mass="8912">MSAKKEVKLFEPYEVGDVIVFLTSKTSAKVVDIDCRWELEATTTGCECCTYQWRSRSNKHFKCRHMEALLHVLNNGE</sequence>
<evidence type="ECO:0000259" key="2">
    <source>
        <dbReference type="PROSITE" id="PS50966"/>
    </source>
</evidence>
<dbReference type="EMBL" id="FWWT01000008">
    <property type="protein sequence ID" value="SMB83469.1"/>
    <property type="molecule type" value="Genomic_DNA"/>
</dbReference>
<evidence type="ECO:0000313" key="4">
    <source>
        <dbReference type="Proteomes" id="UP000192731"/>
    </source>
</evidence>
<gene>
    <name evidence="3" type="ORF">SAMN00017405_1044</name>
</gene>
<feature type="domain" description="SWIM-type" evidence="2">
    <location>
        <begin position="31"/>
        <end position="74"/>
    </location>
</feature>
<dbReference type="PROSITE" id="PS50966">
    <property type="entry name" value="ZF_SWIM"/>
    <property type="match status" value="1"/>
</dbReference>
<organism evidence="3 4">
    <name type="scientific">Desulfonispora thiosulfatigenes DSM 11270</name>
    <dbReference type="NCBI Taxonomy" id="656914"/>
    <lineage>
        <taxon>Bacteria</taxon>
        <taxon>Bacillati</taxon>
        <taxon>Bacillota</taxon>
        <taxon>Clostridia</taxon>
        <taxon>Eubacteriales</taxon>
        <taxon>Peptococcaceae</taxon>
        <taxon>Desulfonispora</taxon>
    </lineage>
</organism>
<dbReference type="Proteomes" id="UP000192731">
    <property type="component" value="Unassembled WGS sequence"/>
</dbReference>
<proteinExistence type="predicted"/>
<keyword evidence="1" id="KW-0479">Metal-binding</keyword>
<evidence type="ECO:0000256" key="1">
    <source>
        <dbReference type="PROSITE-ProRule" id="PRU00325"/>
    </source>
</evidence>
<protein>
    <submittedName>
        <fullName evidence="3">Zinc finger SWIM domain protein</fullName>
    </submittedName>
</protein>
<evidence type="ECO:0000313" key="3">
    <source>
        <dbReference type="EMBL" id="SMB83469.1"/>
    </source>
</evidence>
<name>A0A1W1UR28_DESTI</name>
<dbReference type="AlphaFoldDB" id="A0A1W1UR28"/>
<dbReference type="RefSeq" id="WP_084052286.1">
    <property type="nucleotide sequence ID" value="NZ_FWWT01000008.1"/>
</dbReference>
<reference evidence="3 4" key="1">
    <citation type="submission" date="2017-04" db="EMBL/GenBank/DDBJ databases">
        <authorList>
            <person name="Afonso C.L."/>
            <person name="Miller P.J."/>
            <person name="Scott M.A."/>
            <person name="Spackman E."/>
            <person name="Goraichik I."/>
            <person name="Dimitrov K.M."/>
            <person name="Suarez D.L."/>
            <person name="Swayne D.E."/>
        </authorList>
    </citation>
    <scope>NUCLEOTIDE SEQUENCE [LARGE SCALE GENOMIC DNA]</scope>
    <source>
        <strain evidence="3 4">DSM 11270</strain>
    </source>
</reference>
<dbReference type="GO" id="GO:0008270">
    <property type="term" value="F:zinc ion binding"/>
    <property type="evidence" value="ECO:0007669"/>
    <property type="project" value="UniProtKB-KW"/>
</dbReference>
<keyword evidence="4" id="KW-1185">Reference proteome</keyword>
<dbReference type="STRING" id="656914.SAMN00017405_1044"/>